<dbReference type="Proteomes" id="UP001605036">
    <property type="component" value="Unassembled WGS sequence"/>
</dbReference>
<name>A0ABD1YZG0_9MARC</name>
<evidence type="ECO:0008006" key="3">
    <source>
        <dbReference type="Google" id="ProtNLM"/>
    </source>
</evidence>
<keyword evidence="2" id="KW-1185">Reference proteome</keyword>
<proteinExistence type="predicted"/>
<evidence type="ECO:0000313" key="1">
    <source>
        <dbReference type="EMBL" id="KAL2636088.1"/>
    </source>
</evidence>
<sequence>MSGREKRQLKREAKQLRADGLLCEKEEISGVYEEEGFGINIESLLYELSDHDENQKNVSVCVASREVYGEVSKFLCEREDVFPREKKFEALVNTKYKSVAKKVKPVAAPLPHDSWEKMEIASSEPNLRSSREIGHKFTKETLEHLLIGGGEFLTTVEKELFRKMLTKHGKAFSFAPKEIGCVDPTIVSPMVIFTVPHVPWDLKPIPIPKALLPSSLSC</sequence>
<accession>A0ABD1YZG0</accession>
<organism evidence="1 2">
    <name type="scientific">Riccia fluitans</name>
    <dbReference type="NCBI Taxonomy" id="41844"/>
    <lineage>
        <taxon>Eukaryota</taxon>
        <taxon>Viridiplantae</taxon>
        <taxon>Streptophyta</taxon>
        <taxon>Embryophyta</taxon>
        <taxon>Marchantiophyta</taxon>
        <taxon>Marchantiopsida</taxon>
        <taxon>Marchantiidae</taxon>
        <taxon>Marchantiales</taxon>
        <taxon>Ricciaceae</taxon>
        <taxon>Riccia</taxon>
    </lineage>
</organism>
<protein>
    <recommendedName>
        <fullName evidence="3">DNA-directed RNA polymerase</fullName>
    </recommendedName>
</protein>
<comment type="caution">
    <text evidence="1">The sequence shown here is derived from an EMBL/GenBank/DDBJ whole genome shotgun (WGS) entry which is preliminary data.</text>
</comment>
<dbReference type="AlphaFoldDB" id="A0ABD1YZG0"/>
<dbReference type="EMBL" id="JBHFFA010000003">
    <property type="protein sequence ID" value="KAL2636088.1"/>
    <property type="molecule type" value="Genomic_DNA"/>
</dbReference>
<gene>
    <name evidence="1" type="ORF">R1flu_007567</name>
</gene>
<evidence type="ECO:0000313" key="2">
    <source>
        <dbReference type="Proteomes" id="UP001605036"/>
    </source>
</evidence>
<reference evidence="1 2" key="1">
    <citation type="submission" date="2024-09" db="EMBL/GenBank/DDBJ databases">
        <title>Chromosome-scale assembly of Riccia fluitans.</title>
        <authorList>
            <person name="Paukszto L."/>
            <person name="Sawicki J."/>
            <person name="Karawczyk K."/>
            <person name="Piernik-Szablinska J."/>
            <person name="Szczecinska M."/>
            <person name="Mazdziarz M."/>
        </authorList>
    </citation>
    <scope>NUCLEOTIDE SEQUENCE [LARGE SCALE GENOMIC DNA]</scope>
    <source>
        <strain evidence="1">Rf_01</strain>
        <tissue evidence="1">Aerial parts of the thallus</tissue>
    </source>
</reference>